<accession>A0A182IHK8</accession>
<dbReference type="VEuPathDB" id="VectorBase:AARA014932"/>
<dbReference type="AlphaFoldDB" id="A0A182IHK8"/>
<keyword evidence="2" id="KW-1185">Reference proteome</keyword>
<name>A0A182IHK8_ANOAR</name>
<proteinExistence type="predicted"/>
<dbReference type="Proteomes" id="UP000075840">
    <property type="component" value="Unassembled WGS sequence"/>
</dbReference>
<organism evidence="1 2">
    <name type="scientific">Anopheles arabiensis</name>
    <name type="common">Mosquito</name>
    <dbReference type="NCBI Taxonomy" id="7173"/>
    <lineage>
        <taxon>Eukaryota</taxon>
        <taxon>Metazoa</taxon>
        <taxon>Ecdysozoa</taxon>
        <taxon>Arthropoda</taxon>
        <taxon>Hexapoda</taxon>
        <taxon>Insecta</taxon>
        <taxon>Pterygota</taxon>
        <taxon>Neoptera</taxon>
        <taxon>Endopterygota</taxon>
        <taxon>Diptera</taxon>
        <taxon>Nematocera</taxon>
        <taxon>Culicoidea</taxon>
        <taxon>Culicidae</taxon>
        <taxon>Anophelinae</taxon>
        <taxon>Anopheles</taxon>
    </lineage>
</organism>
<evidence type="ECO:0000313" key="2">
    <source>
        <dbReference type="Proteomes" id="UP000075840"/>
    </source>
</evidence>
<dbReference type="EnsemblMetazoa" id="AARA014932-RA">
    <property type="protein sequence ID" value="AARA014932-PA"/>
    <property type="gene ID" value="AARA014932"/>
</dbReference>
<dbReference type="EMBL" id="APCN01001343">
    <property type="status" value="NOT_ANNOTATED_CDS"/>
    <property type="molecule type" value="Genomic_DNA"/>
</dbReference>
<evidence type="ECO:0000313" key="1">
    <source>
        <dbReference type="EnsemblMetazoa" id="AARA014932-PA"/>
    </source>
</evidence>
<sequence>MERGRWRKHESLVSASAILLMLFIPSIS</sequence>
<protein>
    <submittedName>
        <fullName evidence="1">Uncharacterized protein</fullName>
    </submittedName>
</protein>
<reference evidence="1" key="1">
    <citation type="submission" date="2022-08" db="UniProtKB">
        <authorList>
            <consortium name="EnsemblMetazoa"/>
        </authorList>
    </citation>
    <scope>IDENTIFICATION</scope>
    <source>
        <strain evidence="1">Dongola</strain>
    </source>
</reference>